<reference evidence="1" key="1">
    <citation type="submission" date="2016-09" db="EMBL/GenBank/DDBJ databases">
        <title>Whole genome sequencing of Salmonella enterica.</title>
        <authorList>
            <person name="Bell R."/>
        </authorList>
    </citation>
    <scope>NUCLEOTIDE SEQUENCE [LARGE SCALE GENOMIC DNA]</scope>
    <source>
        <strain evidence="1">CFSAN044929</strain>
    </source>
</reference>
<protein>
    <recommendedName>
        <fullName evidence="2">AsnC family protein</fullName>
    </recommendedName>
</protein>
<dbReference type="EMBL" id="MLTE01000013">
    <property type="protein sequence ID" value="OHJ50228.1"/>
    <property type="molecule type" value="Genomic_DNA"/>
</dbReference>
<proteinExistence type="predicted"/>
<name>A0A3F3J6R3_SALER</name>
<dbReference type="Proteomes" id="UP000866740">
    <property type="component" value="Unassembled WGS sequence"/>
</dbReference>
<comment type="caution">
    <text evidence="1">The sequence shown here is derived from an EMBL/GenBank/DDBJ whole genome shotgun (WGS) entry which is preliminary data.</text>
</comment>
<dbReference type="RefSeq" id="WP_070802233.1">
    <property type="nucleotide sequence ID" value="NZ_MLTE01000013.1"/>
</dbReference>
<evidence type="ECO:0008006" key="2">
    <source>
        <dbReference type="Google" id="ProtNLM"/>
    </source>
</evidence>
<evidence type="ECO:0000313" key="1">
    <source>
        <dbReference type="EMBL" id="OHJ50228.1"/>
    </source>
</evidence>
<dbReference type="AlphaFoldDB" id="A0A3F3J6R3"/>
<sequence length="179" mass="20609">MMHLEPISKPGKCPAHVRPWTAEDDELLINLYPSMTNAQTGHVLGRSTGAIVMRVKLLHENGRLAYKAPRITSRQRRFIRDNRHTMTIREVAAVLDIAPNTVDKAIKAMGISYRKYGDMHPLVKYPDSDIDLIRQLRDEYNLTFREIGEKFDMSTRSCQALYARRLTAIDAIAREYLPR</sequence>
<organism evidence="1">
    <name type="scientific">Salmonella enterica</name>
    <name type="common">Salmonella choleraesuis</name>
    <dbReference type="NCBI Taxonomy" id="28901"/>
    <lineage>
        <taxon>Bacteria</taxon>
        <taxon>Pseudomonadati</taxon>
        <taxon>Pseudomonadota</taxon>
        <taxon>Gammaproteobacteria</taxon>
        <taxon>Enterobacterales</taxon>
        <taxon>Enterobacteriaceae</taxon>
        <taxon>Salmonella</taxon>
    </lineage>
</organism>
<accession>A0A3F3J6R3</accession>
<gene>
    <name evidence="1" type="ORF">A7S51_18290</name>
</gene>